<keyword evidence="3" id="KW-0271">Exosome</keyword>
<evidence type="ECO:0000256" key="2">
    <source>
        <dbReference type="ARBA" id="ARBA00022490"/>
    </source>
</evidence>
<accession>A0A087SZG4</accession>
<dbReference type="GO" id="GO:0005730">
    <property type="term" value="C:nucleolus"/>
    <property type="evidence" value="ECO:0007669"/>
    <property type="project" value="UniProtKB-SubCell"/>
</dbReference>
<evidence type="ECO:0000256" key="1">
    <source>
        <dbReference type="ARBA" id="ARBA00004604"/>
    </source>
</evidence>
<dbReference type="OMA" id="LRFAKCD"/>
<evidence type="ECO:0000259" key="4">
    <source>
        <dbReference type="Pfam" id="PF10447"/>
    </source>
</evidence>
<feature type="non-terminal residue" evidence="6">
    <location>
        <position position="203"/>
    </location>
</feature>
<dbReference type="InterPro" id="IPR019495">
    <property type="entry name" value="EXOSC1_C"/>
</dbReference>
<evidence type="ECO:0000256" key="3">
    <source>
        <dbReference type="ARBA" id="ARBA00022835"/>
    </source>
</evidence>
<protein>
    <submittedName>
        <fullName evidence="6">Exosome complex component CSL4</fullName>
    </submittedName>
</protein>
<feature type="domain" description="Exosome complex component CSL4 C-terminal" evidence="4">
    <location>
        <begin position="95"/>
        <end position="134"/>
    </location>
</feature>
<dbReference type="Pfam" id="PF14382">
    <property type="entry name" value="ECR1_N"/>
    <property type="match status" value="1"/>
</dbReference>
<dbReference type="InterPro" id="IPR025721">
    <property type="entry name" value="Exosome_cplx_N_dom"/>
</dbReference>
<name>A0A087SZG4_STEMI</name>
<dbReference type="Gene3D" id="2.40.50.140">
    <property type="entry name" value="Nucleic acid-binding proteins"/>
    <property type="match status" value="1"/>
</dbReference>
<dbReference type="AlphaFoldDB" id="A0A087SZG4"/>
<keyword evidence="7" id="KW-1185">Reference proteome</keyword>
<sequence length="203" mass="22845">MDDESVNVVTPGDCICIVNETCTSGDGTYCVGEYIFSSLTGFVDYKDDKNNRIVEVKGFERSLVPVVGSVITAKVTAIRRRFAKCAIYCIEDTVLKEPFRGIIRKEDVRLKDKDRVEMYKCYRPGDVILAKVTSMGTMHSYNLTTAEEELGVVLATSEAGAEMVPTSWYEMMCTKTFLKEPRKVAKVVPQNFTSKNFNKLQKE</sequence>
<dbReference type="SUPFAM" id="SSF110324">
    <property type="entry name" value="Ribosomal L27 protein-like"/>
    <property type="match status" value="1"/>
</dbReference>
<dbReference type="PANTHER" id="PTHR12686:SF8">
    <property type="entry name" value="EXOSOME COMPLEX COMPONENT CSL4"/>
    <property type="match status" value="1"/>
</dbReference>
<evidence type="ECO:0000259" key="5">
    <source>
        <dbReference type="Pfam" id="PF14382"/>
    </source>
</evidence>
<dbReference type="STRING" id="407821.A0A087SZG4"/>
<dbReference type="Proteomes" id="UP000054359">
    <property type="component" value="Unassembled WGS sequence"/>
</dbReference>
<dbReference type="CDD" id="cd05791">
    <property type="entry name" value="S1_CSL4"/>
    <property type="match status" value="1"/>
</dbReference>
<feature type="domain" description="Exosome complex component N-terminal" evidence="5">
    <location>
        <begin position="8"/>
        <end position="44"/>
    </location>
</feature>
<dbReference type="EMBL" id="KK112669">
    <property type="protein sequence ID" value="KFM58253.1"/>
    <property type="molecule type" value="Genomic_DNA"/>
</dbReference>
<dbReference type="OrthoDB" id="440760at2759"/>
<dbReference type="Gene3D" id="2.40.50.100">
    <property type="match status" value="1"/>
</dbReference>
<dbReference type="Pfam" id="PF10447">
    <property type="entry name" value="EXOSC1"/>
    <property type="match status" value="1"/>
</dbReference>
<dbReference type="GO" id="GO:0003723">
    <property type="term" value="F:RNA binding"/>
    <property type="evidence" value="ECO:0007669"/>
    <property type="project" value="InterPro"/>
</dbReference>
<gene>
    <name evidence="6" type="ORF">X975_14136</name>
</gene>
<evidence type="ECO:0000313" key="6">
    <source>
        <dbReference type="EMBL" id="KFM58253.1"/>
    </source>
</evidence>
<dbReference type="GO" id="GO:0000176">
    <property type="term" value="C:nuclear exosome (RNase complex)"/>
    <property type="evidence" value="ECO:0007669"/>
    <property type="project" value="TreeGrafter"/>
</dbReference>
<dbReference type="GO" id="GO:0006396">
    <property type="term" value="P:RNA processing"/>
    <property type="evidence" value="ECO:0007669"/>
    <property type="project" value="InterPro"/>
</dbReference>
<dbReference type="SUPFAM" id="SSF50249">
    <property type="entry name" value="Nucleic acid-binding proteins"/>
    <property type="match status" value="1"/>
</dbReference>
<organism evidence="6 7">
    <name type="scientific">Stegodyphus mimosarum</name>
    <name type="common">African social velvet spider</name>
    <dbReference type="NCBI Taxonomy" id="407821"/>
    <lineage>
        <taxon>Eukaryota</taxon>
        <taxon>Metazoa</taxon>
        <taxon>Ecdysozoa</taxon>
        <taxon>Arthropoda</taxon>
        <taxon>Chelicerata</taxon>
        <taxon>Arachnida</taxon>
        <taxon>Araneae</taxon>
        <taxon>Araneomorphae</taxon>
        <taxon>Entelegynae</taxon>
        <taxon>Eresoidea</taxon>
        <taxon>Eresidae</taxon>
        <taxon>Stegodyphus</taxon>
    </lineage>
</organism>
<dbReference type="FunFam" id="2.40.50.140:FF:000198">
    <property type="entry name" value="Exosome complex component CSL4"/>
    <property type="match status" value="1"/>
</dbReference>
<reference evidence="6 7" key="1">
    <citation type="submission" date="2013-11" db="EMBL/GenBank/DDBJ databases">
        <title>Genome sequencing of Stegodyphus mimosarum.</title>
        <authorList>
            <person name="Bechsgaard J."/>
        </authorList>
    </citation>
    <scope>NUCLEOTIDE SEQUENCE [LARGE SCALE GENOMIC DNA]</scope>
</reference>
<dbReference type="GO" id="GO:0005737">
    <property type="term" value="C:cytoplasm"/>
    <property type="evidence" value="ECO:0007669"/>
    <property type="project" value="TreeGrafter"/>
</dbReference>
<proteinExistence type="predicted"/>
<dbReference type="PANTHER" id="PTHR12686">
    <property type="entry name" value="3'-5' EXORIBONUCLEASE CSL4-RELATED"/>
    <property type="match status" value="1"/>
</dbReference>
<comment type="subcellular location">
    <subcellularLocation>
        <location evidence="1">Nucleus</location>
        <location evidence="1">Nucleolus</location>
    </subcellularLocation>
</comment>
<evidence type="ECO:0000313" key="7">
    <source>
        <dbReference type="Proteomes" id="UP000054359"/>
    </source>
</evidence>
<keyword evidence="2" id="KW-0963">Cytoplasm</keyword>
<dbReference type="InterPro" id="IPR012340">
    <property type="entry name" value="NA-bd_OB-fold"/>
</dbReference>
<dbReference type="InterPro" id="IPR039771">
    <property type="entry name" value="Csl4"/>
</dbReference>